<sequence length="264" mass="29167">MDENDESNWEEVERLGSYQLREQVPLDKHSQGELYRAKNETSGATALVFKPAEKDGAVPRTDWQVRCVSSASPGYLALEVEQTPWSVAPDKQSTETLVCTLEDVLAGVRRMAQAVSASNEPRHWRHLGWAMVGVATACALGFALVRMDSECPPPSDPNTLTSAPAPMSHEATTDTWMPEPFTSGWLADTVPPGQPVFARPMPREPFKGQKRPPCTRLVEVEIMGACWGPHELKAPCPDELYEYQGKCYLPMFSAKKPVPQSLGQ</sequence>
<dbReference type="EMBL" id="CP043494">
    <property type="protein sequence ID" value="WNG43613.1"/>
    <property type="molecule type" value="Genomic_DNA"/>
</dbReference>
<accession>A0ABY9WIS4</accession>
<organism evidence="1 2">
    <name type="scientific">Archangium minus</name>
    <dbReference type="NCBI Taxonomy" id="83450"/>
    <lineage>
        <taxon>Bacteria</taxon>
        <taxon>Pseudomonadati</taxon>
        <taxon>Myxococcota</taxon>
        <taxon>Myxococcia</taxon>
        <taxon>Myxococcales</taxon>
        <taxon>Cystobacterineae</taxon>
        <taxon>Archangiaceae</taxon>
        <taxon>Archangium</taxon>
    </lineage>
</organism>
<name>A0ABY9WIS4_9BACT</name>
<evidence type="ECO:0008006" key="3">
    <source>
        <dbReference type="Google" id="ProtNLM"/>
    </source>
</evidence>
<keyword evidence="2" id="KW-1185">Reference proteome</keyword>
<protein>
    <recommendedName>
        <fullName evidence="3">Protein kinase</fullName>
    </recommendedName>
</protein>
<reference evidence="1 2" key="1">
    <citation type="submission" date="2019-08" db="EMBL/GenBank/DDBJ databases">
        <title>Archangium and Cystobacter genomes.</title>
        <authorList>
            <person name="Chen I.-C.K."/>
            <person name="Wielgoss S."/>
        </authorList>
    </citation>
    <scope>NUCLEOTIDE SEQUENCE [LARGE SCALE GENOMIC DNA]</scope>
    <source>
        <strain evidence="1 2">Cbm 6</strain>
    </source>
</reference>
<gene>
    <name evidence="1" type="ORF">F0U60_05525</name>
</gene>
<proteinExistence type="predicted"/>
<dbReference type="Proteomes" id="UP001611383">
    <property type="component" value="Chromosome"/>
</dbReference>
<evidence type="ECO:0000313" key="1">
    <source>
        <dbReference type="EMBL" id="WNG43613.1"/>
    </source>
</evidence>
<evidence type="ECO:0000313" key="2">
    <source>
        <dbReference type="Proteomes" id="UP001611383"/>
    </source>
</evidence>
<dbReference type="RefSeq" id="WP_395814933.1">
    <property type="nucleotide sequence ID" value="NZ_CP043494.1"/>
</dbReference>